<proteinExistence type="predicted"/>
<dbReference type="SUPFAM" id="SSF55729">
    <property type="entry name" value="Acyl-CoA N-acyltransferases (Nat)"/>
    <property type="match status" value="1"/>
</dbReference>
<feature type="non-terminal residue" evidence="1">
    <location>
        <position position="1"/>
    </location>
</feature>
<accession>A0A3B1B132</accession>
<dbReference type="InterPro" id="IPR016181">
    <property type="entry name" value="Acyl_CoA_acyltransferase"/>
</dbReference>
<dbReference type="PANTHER" id="PTHR47017:SF1">
    <property type="entry name" value="ACYL-COA"/>
    <property type="match status" value="1"/>
</dbReference>
<organism evidence="1">
    <name type="scientific">hydrothermal vent metagenome</name>
    <dbReference type="NCBI Taxonomy" id="652676"/>
    <lineage>
        <taxon>unclassified sequences</taxon>
        <taxon>metagenomes</taxon>
        <taxon>ecological metagenomes</taxon>
    </lineage>
</organism>
<dbReference type="Pfam" id="PF04339">
    <property type="entry name" value="FemAB_like"/>
    <property type="match status" value="1"/>
</dbReference>
<gene>
    <name evidence="1" type="ORF">MNBD_GAMMA20-214</name>
</gene>
<dbReference type="EMBL" id="UOFU01000188">
    <property type="protein sequence ID" value="VAX00035.1"/>
    <property type="molecule type" value="Genomic_DNA"/>
</dbReference>
<protein>
    <recommendedName>
        <fullName evidence="2">GNAT family N-acetyltransferase</fullName>
    </recommendedName>
</protein>
<sequence>NLHFELCYYQGLDYCIRHGLQRFDPGAQGEHKISRGFLPTATWSAHWIAHPEFRSAIADFLQRETRSIQDYIETLGEHTPFKRNY</sequence>
<name>A0A3B1B132_9ZZZZ</name>
<dbReference type="InterPro" id="IPR007434">
    <property type="entry name" value="FemAB-like"/>
</dbReference>
<reference evidence="1" key="1">
    <citation type="submission" date="2018-06" db="EMBL/GenBank/DDBJ databases">
        <authorList>
            <person name="Zhirakovskaya E."/>
        </authorList>
    </citation>
    <scope>NUCLEOTIDE SEQUENCE</scope>
</reference>
<evidence type="ECO:0008006" key="2">
    <source>
        <dbReference type="Google" id="ProtNLM"/>
    </source>
</evidence>
<dbReference type="AlphaFoldDB" id="A0A3B1B132"/>
<dbReference type="PANTHER" id="PTHR47017">
    <property type="entry name" value="ACYL-COA"/>
    <property type="match status" value="1"/>
</dbReference>
<evidence type="ECO:0000313" key="1">
    <source>
        <dbReference type="EMBL" id="VAX00035.1"/>
    </source>
</evidence>